<accession>A0A6A2YIL2</accession>
<evidence type="ECO:0000313" key="3">
    <source>
        <dbReference type="EMBL" id="KAE8678299.1"/>
    </source>
</evidence>
<sequence>MPYHPMIDDDDGSSSPVGHGFNDCIGHAMDAEELRSALKDVASSSRKTTGQSSCWTSSEDEADEEGLLIIAIMFSFSPGIFKTFYFPLRGLAFLMTGLSVYLLPFFLLLNKIYAFI</sequence>
<keyword evidence="4" id="KW-1185">Reference proteome</keyword>
<evidence type="ECO:0000256" key="2">
    <source>
        <dbReference type="SAM" id="Phobius"/>
    </source>
</evidence>
<evidence type="ECO:0000256" key="1">
    <source>
        <dbReference type="SAM" id="MobiDB-lite"/>
    </source>
</evidence>
<dbReference type="Proteomes" id="UP000436088">
    <property type="component" value="Unassembled WGS sequence"/>
</dbReference>
<organism evidence="3 4">
    <name type="scientific">Hibiscus syriacus</name>
    <name type="common">Rose of Sharon</name>
    <dbReference type="NCBI Taxonomy" id="106335"/>
    <lineage>
        <taxon>Eukaryota</taxon>
        <taxon>Viridiplantae</taxon>
        <taxon>Streptophyta</taxon>
        <taxon>Embryophyta</taxon>
        <taxon>Tracheophyta</taxon>
        <taxon>Spermatophyta</taxon>
        <taxon>Magnoliopsida</taxon>
        <taxon>eudicotyledons</taxon>
        <taxon>Gunneridae</taxon>
        <taxon>Pentapetalae</taxon>
        <taxon>rosids</taxon>
        <taxon>malvids</taxon>
        <taxon>Malvales</taxon>
        <taxon>Malvaceae</taxon>
        <taxon>Malvoideae</taxon>
        <taxon>Hibiscus</taxon>
    </lineage>
</organism>
<dbReference type="EMBL" id="VEPZ02001337">
    <property type="protein sequence ID" value="KAE8678299.1"/>
    <property type="molecule type" value="Genomic_DNA"/>
</dbReference>
<keyword evidence="2" id="KW-0472">Membrane</keyword>
<feature type="region of interest" description="Disordered" evidence="1">
    <location>
        <begin position="1"/>
        <end position="20"/>
    </location>
</feature>
<feature type="transmembrane region" description="Helical" evidence="2">
    <location>
        <begin position="91"/>
        <end position="109"/>
    </location>
</feature>
<proteinExistence type="predicted"/>
<keyword evidence="2" id="KW-1133">Transmembrane helix</keyword>
<comment type="caution">
    <text evidence="3">The sequence shown here is derived from an EMBL/GenBank/DDBJ whole genome shotgun (WGS) entry which is preliminary data.</text>
</comment>
<feature type="compositionally biased region" description="Polar residues" evidence="1">
    <location>
        <begin position="42"/>
        <end position="57"/>
    </location>
</feature>
<feature type="region of interest" description="Disordered" evidence="1">
    <location>
        <begin position="40"/>
        <end position="60"/>
    </location>
</feature>
<gene>
    <name evidence="3" type="ORF">F3Y22_tig00111427pilonHSYRG00375</name>
</gene>
<reference evidence="3" key="1">
    <citation type="submission" date="2019-09" db="EMBL/GenBank/DDBJ databases">
        <title>Draft genome information of white flower Hibiscus syriacus.</title>
        <authorList>
            <person name="Kim Y.-M."/>
        </authorList>
    </citation>
    <scope>NUCLEOTIDE SEQUENCE [LARGE SCALE GENOMIC DNA]</scope>
    <source>
        <strain evidence="3">YM2019G1</strain>
    </source>
</reference>
<evidence type="ECO:0000313" key="4">
    <source>
        <dbReference type="Proteomes" id="UP000436088"/>
    </source>
</evidence>
<protein>
    <submittedName>
        <fullName evidence="3">GTP-binding protein 1 isoform 1</fullName>
    </submittedName>
</protein>
<dbReference type="AlphaFoldDB" id="A0A6A2YIL2"/>
<keyword evidence="2" id="KW-0812">Transmembrane</keyword>
<name>A0A6A2YIL2_HIBSY</name>